<feature type="repeat" description="WD" evidence="1">
    <location>
        <begin position="103"/>
        <end position="136"/>
    </location>
</feature>
<dbReference type="AlphaFoldDB" id="A0A835HU80"/>
<dbReference type="PROSITE" id="PS50294">
    <property type="entry name" value="WD_REPEATS_REGION"/>
    <property type="match status" value="1"/>
</dbReference>
<comment type="similarity">
    <text evidence="2">Belongs to the WD repeat PRP19 family.</text>
</comment>
<keyword evidence="2" id="KW-0747">Spliceosome</keyword>
<dbReference type="SUPFAM" id="SSF50978">
    <property type="entry name" value="WD40 repeat-like"/>
    <property type="match status" value="1"/>
</dbReference>
<organism evidence="3 4">
    <name type="scientific">Coptis chinensis</name>
    <dbReference type="NCBI Taxonomy" id="261450"/>
    <lineage>
        <taxon>Eukaryota</taxon>
        <taxon>Viridiplantae</taxon>
        <taxon>Streptophyta</taxon>
        <taxon>Embryophyta</taxon>
        <taxon>Tracheophyta</taxon>
        <taxon>Spermatophyta</taxon>
        <taxon>Magnoliopsida</taxon>
        <taxon>Ranunculales</taxon>
        <taxon>Ranunculaceae</taxon>
        <taxon>Coptidoideae</taxon>
        <taxon>Coptis</taxon>
    </lineage>
</organism>
<dbReference type="Proteomes" id="UP000631114">
    <property type="component" value="Unassembled WGS sequence"/>
</dbReference>
<comment type="pathway">
    <text evidence="2">Protein modification; protein ubiquitination.</text>
</comment>
<keyword evidence="2" id="KW-0507">mRNA processing</keyword>
<dbReference type="InterPro" id="IPR038959">
    <property type="entry name" value="Prp19"/>
</dbReference>
<keyword evidence="2" id="KW-0227">DNA damage</keyword>
<dbReference type="UniPathway" id="UPA00143"/>
<keyword evidence="2" id="KW-0508">mRNA splicing</keyword>
<protein>
    <recommendedName>
        <fullName evidence="2">Pre-mRNA-processing factor 19</fullName>
        <ecNumber evidence="2">2.3.2.27</ecNumber>
    </recommendedName>
</protein>
<dbReference type="InterPro" id="IPR015943">
    <property type="entry name" value="WD40/YVTN_repeat-like_dom_sf"/>
</dbReference>
<comment type="subcellular location">
    <subcellularLocation>
        <location evidence="2">Nucleus</location>
    </subcellularLocation>
</comment>
<accession>A0A835HU80</accession>
<keyword evidence="2" id="KW-0234">DNA repair</keyword>
<comment type="caution">
    <text evidence="3">The sequence shown here is derived from an EMBL/GenBank/DDBJ whole genome shotgun (WGS) entry which is preliminary data.</text>
</comment>
<dbReference type="EMBL" id="JADFTS010000005">
    <property type="protein sequence ID" value="KAF9604851.1"/>
    <property type="molecule type" value="Genomic_DNA"/>
</dbReference>
<dbReference type="GO" id="GO:0071006">
    <property type="term" value="C:U2-type catalytic step 1 spliceosome"/>
    <property type="evidence" value="ECO:0007669"/>
    <property type="project" value="TreeGrafter"/>
</dbReference>
<evidence type="ECO:0000256" key="2">
    <source>
        <dbReference type="RuleBase" id="RU367101"/>
    </source>
</evidence>
<proteinExistence type="inferred from homology"/>
<sequence length="144" mass="16138">MIFSLTLYDSCMMSQTVRVWQGNEDGGYNCQHIWRDHTAEVQAITIHATNNYCATASLDNTWCFYDLSSGLCLTQVSLSVCTGNSEVIVKIWDVKTQSNVARFEGHTGAVTAISFSENGYFLATAAHDGVELWDLRKYVSRTYN</sequence>
<comment type="function">
    <text evidence="2">Ubiquitin-protein ligase which is mainly involved pre-mRNA splicing and DNA repair. Required for pre-mRNA splicing as component of the spliceosome.</text>
</comment>
<dbReference type="PANTHER" id="PTHR43995:SF1">
    <property type="entry name" value="PRE-MRNA-PROCESSING FACTOR 19"/>
    <property type="match status" value="1"/>
</dbReference>
<evidence type="ECO:0000256" key="1">
    <source>
        <dbReference type="PROSITE-ProRule" id="PRU00221"/>
    </source>
</evidence>
<dbReference type="GO" id="GO:0006281">
    <property type="term" value="P:DNA repair"/>
    <property type="evidence" value="ECO:0007669"/>
    <property type="project" value="UniProtKB-KW"/>
</dbReference>
<evidence type="ECO:0000313" key="3">
    <source>
        <dbReference type="EMBL" id="KAF9604851.1"/>
    </source>
</evidence>
<dbReference type="Gene3D" id="2.130.10.10">
    <property type="entry name" value="YVTN repeat-like/Quinoprotein amine dehydrogenase"/>
    <property type="match status" value="1"/>
</dbReference>
<keyword evidence="1" id="KW-0853">WD repeat</keyword>
<comment type="catalytic activity">
    <reaction evidence="2">
        <text>S-ubiquitinyl-[E2 ubiquitin-conjugating enzyme]-L-cysteine + [acceptor protein]-L-lysine = [E2 ubiquitin-conjugating enzyme]-L-cysteine + N(6)-ubiquitinyl-[acceptor protein]-L-lysine.</text>
        <dbReference type="EC" id="2.3.2.27"/>
    </reaction>
</comment>
<comment type="subunit">
    <text evidence="2">Homotetramer.</text>
</comment>
<keyword evidence="2" id="KW-0808">Transferase</keyword>
<dbReference type="PROSITE" id="PS50082">
    <property type="entry name" value="WD_REPEATS_2"/>
    <property type="match status" value="1"/>
</dbReference>
<dbReference type="GO" id="GO:0000974">
    <property type="term" value="C:Prp19 complex"/>
    <property type="evidence" value="ECO:0007669"/>
    <property type="project" value="UniProtKB-UniRule"/>
</dbReference>
<dbReference type="PANTHER" id="PTHR43995">
    <property type="entry name" value="PRE-MRNA-PROCESSING FACTOR 19"/>
    <property type="match status" value="1"/>
</dbReference>
<dbReference type="GO" id="GO:0061630">
    <property type="term" value="F:ubiquitin protein ligase activity"/>
    <property type="evidence" value="ECO:0007669"/>
    <property type="project" value="UniProtKB-UniRule"/>
</dbReference>
<dbReference type="GO" id="GO:0005737">
    <property type="term" value="C:cytoplasm"/>
    <property type="evidence" value="ECO:0007669"/>
    <property type="project" value="TreeGrafter"/>
</dbReference>
<dbReference type="OrthoDB" id="1695165at2759"/>
<dbReference type="SMART" id="SM00320">
    <property type="entry name" value="WD40"/>
    <property type="match status" value="2"/>
</dbReference>
<reference evidence="3 4" key="1">
    <citation type="submission" date="2020-10" db="EMBL/GenBank/DDBJ databases">
        <title>The Coptis chinensis genome and diversification of protoberbering-type alkaloids.</title>
        <authorList>
            <person name="Wang B."/>
            <person name="Shu S."/>
            <person name="Song C."/>
            <person name="Liu Y."/>
        </authorList>
    </citation>
    <scope>NUCLEOTIDE SEQUENCE [LARGE SCALE GENOMIC DNA]</scope>
    <source>
        <strain evidence="3">HL-2020</strain>
        <tissue evidence="3">Leaf</tissue>
    </source>
</reference>
<dbReference type="InterPro" id="IPR036322">
    <property type="entry name" value="WD40_repeat_dom_sf"/>
</dbReference>
<dbReference type="InterPro" id="IPR001680">
    <property type="entry name" value="WD40_rpt"/>
</dbReference>
<gene>
    <name evidence="3" type="ORF">IFM89_010526</name>
</gene>
<evidence type="ECO:0000313" key="4">
    <source>
        <dbReference type="Proteomes" id="UP000631114"/>
    </source>
</evidence>
<keyword evidence="2" id="KW-0539">Nucleus</keyword>
<dbReference type="GO" id="GO:0070534">
    <property type="term" value="P:protein K63-linked ubiquitination"/>
    <property type="evidence" value="ECO:0007669"/>
    <property type="project" value="UniProtKB-UniRule"/>
</dbReference>
<dbReference type="GO" id="GO:0000398">
    <property type="term" value="P:mRNA splicing, via spliceosome"/>
    <property type="evidence" value="ECO:0007669"/>
    <property type="project" value="InterPro"/>
</dbReference>
<keyword evidence="4" id="KW-1185">Reference proteome</keyword>
<name>A0A835HU80_9MAGN</name>
<dbReference type="EC" id="2.3.2.27" evidence="2"/>
<keyword evidence="2" id="KW-0833">Ubl conjugation pathway</keyword>
<dbReference type="Pfam" id="PF00400">
    <property type="entry name" value="WD40"/>
    <property type="match status" value="2"/>
</dbReference>